<dbReference type="GeneID" id="81443035"/>
<accession>A0A9W9RFB2</accession>
<dbReference type="RefSeq" id="XP_056549816.1">
    <property type="nucleotide sequence ID" value="XM_056703856.1"/>
</dbReference>
<dbReference type="EMBL" id="JAPZBS010000009">
    <property type="protein sequence ID" value="KAJ5358530.1"/>
    <property type="molecule type" value="Genomic_DNA"/>
</dbReference>
<evidence type="ECO:0000313" key="2">
    <source>
        <dbReference type="Proteomes" id="UP001147782"/>
    </source>
</evidence>
<sequence length="581" mass="65596">MSLRSPHRSLMGFPGRFLLSGVVCRQITRRTAIHAPSLQRPLLGRAWRTGIHAQSRVDAIALPQRARGIHLACNTEEEQKYRELRLGAEFRDVESAFQTLLVFVKSPEIAGQLRHLEVHGSSDVHFDRDRAPDFSILPQEPRQLDIDDLESLKMAIEKAGFMEGNEAQMVLHILLQNPDGRYTYVIPHLPFVSLAGQSVIYLIRSTRYSDNRFAGMAFKQAVAALLITTAPNLESLSVCPIGEYHRYIKGYSLLSLFRRANTARGTLPYLQNLKKILFLPAQGSMGNNGFHYNTCENYHERLNLVRRLPVLESVSFVIAEWNNEAGNPPPPNSANYSDIRVTRSNLGESDFCFMIDSSKALRKFTWTIGGRAGSEGLAITELSPLVRSLWKHRYTLEELDIDIEDNMSAREIYGMYGVKRHEELYEDEDLVYDEAWEGEMAELDTSLETVPVDICLMDFPKLKRLGLGVHSLCFLARGIGPNRLGAESLSLVDRLPGSLESLRLYGKGEESNPVLNFGHQSDLDVDALLETLVAEKDEKLPALKTIEGFDPVIPRAKEVPDYAYPDDDHPLIWKQPEHWLG</sequence>
<reference evidence="1" key="1">
    <citation type="submission" date="2022-11" db="EMBL/GenBank/DDBJ databases">
        <authorList>
            <person name="Petersen C."/>
        </authorList>
    </citation>
    <scope>NUCLEOTIDE SEQUENCE</scope>
    <source>
        <strain evidence="1">IBT 29864</strain>
    </source>
</reference>
<keyword evidence="2" id="KW-1185">Reference proteome</keyword>
<dbReference type="AlphaFoldDB" id="A0A9W9RFB2"/>
<protein>
    <submittedName>
        <fullName evidence="1">Uncharacterized protein</fullName>
    </submittedName>
</protein>
<evidence type="ECO:0000313" key="1">
    <source>
        <dbReference type="EMBL" id="KAJ5358530.1"/>
    </source>
</evidence>
<comment type="caution">
    <text evidence="1">The sequence shown here is derived from an EMBL/GenBank/DDBJ whole genome shotgun (WGS) entry which is preliminary data.</text>
</comment>
<dbReference type="Proteomes" id="UP001147782">
    <property type="component" value="Unassembled WGS sequence"/>
</dbReference>
<proteinExistence type="predicted"/>
<gene>
    <name evidence="1" type="ORF">N7496_010943</name>
</gene>
<organism evidence="1 2">
    <name type="scientific">Penicillium cataractarum</name>
    <dbReference type="NCBI Taxonomy" id="2100454"/>
    <lineage>
        <taxon>Eukaryota</taxon>
        <taxon>Fungi</taxon>
        <taxon>Dikarya</taxon>
        <taxon>Ascomycota</taxon>
        <taxon>Pezizomycotina</taxon>
        <taxon>Eurotiomycetes</taxon>
        <taxon>Eurotiomycetidae</taxon>
        <taxon>Eurotiales</taxon>
        <taxon>Aspergillaceae</taxon>
        <taxon>Penicillium</taxon>
    </lineage>
</organism>
<name>A0A9W9RFB2_9EURO</name>
<dbReference type="OrthoDB" id="3437411at2759"/>
<reference evidence="1" key="2">
    <citation type="journal article" date="2023" name="IMA Fungus">
        <title>Comparative genomic study of the Penicillium genus elucidates a diverse pangenome and 15 lateral gene transfer events.</title>
        <authorList>
            <person name="Petersen C."/>
            <person name="Sorensen T."/>
            <person name="Nielsen M.R."/>
            <person name="Sondergaard T.E."/>
            <person name="Sorensen J.L."/>
            <person name="Fitzpatrick D.A."/>
            <person name="Frisvad J.C."/>
            <person name="Nielsen K.L."/>
        </authorList>
    </citation>
    <scope>NUCLEOTIDE SEQUENCE</scope>
    <source>
        <strain evidence="1">IBT 29864</strain>
    </source>
</reference>